<gene>
    <name evidence="2" type="ORF">VFPPC_13285</name>
</gene>
<feature type="domain" description="Beta-lactamase-related" evidence="1">
    <location>
        <begin position="16"/>
        <end position="362"/>
    </location>
</feature>
<dbReference type="InterPro" id="IPR001466">
    <property type="entry name" value="Beta-lactam-related"/>
</dbReference>
<dbReference type="KEGG" id="pchm:VFPPC_13285"/>
<dbReference type="EMBL" id="LSBJ02000002">
    <property type="protein sequence ID" value="OAQ69952.1"/>
    <property type="molecule type" value="Genomic_DNA"/>
</dbReference>
<dbReference type="RefSeq" id="XP_018146489.1">
    <property type="nucleotide sequence ID" value="XM_018291062.1"/>
</dbReference>
<evidence type="ECO:0000313" key="3">
    <source>
        <dbReference type="Proteomes" id="UP000078397"/>
    </source>
</evidence>
<dbReference type="GeneID" id="28855056"/>
<proteinExistence type="predicted"/>
<dbReference type="OrthoDB" id="5946976at2759"/>
<evidence type="ECO:0000259" key="1">
    <source>
        <dbReference type="Pfam" id="PF00144"/>
    </source>
</evidence>
<organism evidence="2 3">
    <name type="scientific">Pochonia chlamydosporia 170</name>
    <dbReference type="NCBI Taxonomy" id="1380566"/>
    <lineage>
        <taxon>Eukaryota</taxon>
        <taxon>Fungi</taxon>
        <taxon>Dikarya</taxon>
        <taxon>Ascomycota</taxon>
        <taxon>Pezizomycotina</taxon>
        <taxon>Sordariomycetes</taxon>
        <taxon>Hypocreomycetidae</taxon>
        <taxon>Hypocreales</taxon>
        <taxon>Clavicipitaceae</taxon>
        <taxon>Pochonia</taxon>
    </lineage>
</organism>
<dbReference type="AlphaFoldDB" id="A0A179FWG3"/>
<dbReference type="PANTHER" id="PTHR43319">
    <property type="entry name" value="BETA-LACTAMASE-RELATED"/>
    <property type="match status" value="1"/>
</dbReference>
<keyword evidence="3" id="KW-1185">Reference proteome</keyword>
<dbReference type="InterPro" id="IPR052907">
    <property type="entry name" value="Beta-lactamase/esterase"/>
</dbReference>
<reference evidence="2 3" key="1">
    <citation type="journal article" date="2016" name="PLoS Pathog.">
        <title>Biosynthesis of antibiotic leucinostatins in bio-control fungus Purpureocillium lilacinum and their inhibition on phytophthora revealed by genome mining.</title>
        <authorList>
            <person name="Wang G."/>
            <person name="Liu Z."/>
            <person name="Lin R."/>
            <person name="Li E."/>
            <person name="Mao Z."/>
            <person name="Ling J."/>
            <person name="Yang Y."/>
            <person name="Yin W.B."/>
            <person name="Xie B."/>
        </authorList>
    </citation>
    <scope>NUCLEOTIDE SEQUENCE [LARGE SCALE GENOMIC DNA]</scope>
    <source>
        <strain evidence="2">170</strain>
    </source>
</reference>
<name>A0A179FWG3_METCM</name>
<dbReference type="Proteomes" id="UP000078397">
    <property type="component" value="Unassembled WGS sequence"/>
</dbReference>
<dbReference type="Gene3D" id="3.40.710.10">
    <property type="entry name" value="DD-peptidase/beta-lactamase superfamily"/>
    <property type="match status" value="1"/>
</dbReference>
<accession>A0A179FWG3</accession>
<dbReference type="STRING" id="1380566.A0A179FWG3"/>
<dbReference type="Pfam" id="PF00144">
    <property type="entry name" value="Beta-lactamase"/>
    <property type="match status" value="1"/>
</dbReference>
<dbReference type="PANTHER" id="PTHR43319:SF3">
    <property type="entry name" value="BETA-LACTAMASE-RELATED DOMAIN-CONTAINING PROTEIN"/>
    <property type="match status" value="1"/>
</dbReference>
<sequence>MAKVQGSYDEAFDDVKKLMQQYLDAGEEVGASIYVDWKGKGVVNLWGGFCGEDQTRPWTEDTITNVWSLSKTVTNLAALMLADRGLIDLDENVAKYWPEFGANGKDNIKVRHILAHTSGVSGWDQPISLEDLYDPERSASLLAKQAPWWDPGTASGYHALNQGHLVGELVRRVTGKSLKKFISDEISKPLGADFQLGAKESDWPRISHVIPPDVTEIGAGLKALDPNQPAFKTFTGPPPDAAAANTTGWRNAEIGAANGHGNARSVVQILSTISLGGESQGVRLLSPETVERIFEEQANGVDLVLGLPLRLGIGYGLPNASVPHLPEGRVCYWGGWGGSAIIMDVDRGLTIGYVMNKMAPETLGSARGLSYVRSIYNVINKAKSG</sequence>
<protein>
    <submittedName>
        <fullName evidence="2">Beta-lactamase</fullName>
    </submittedName>
</protein>
<dbReference type="InterPro" id="IPR012338">
    <property type="entry name" value="Beta-lactam/transpept-like"/>
</dbReference>
<evidence type="ECO:0000313" key="2">
    <source>
        <dbReference type="EMBL" id="OAQ69952.1"/>
    </source>
</evidence>
<dbReference type="SUPFAM" id="SSF56601">
    <property type="entry name" value="beta-lactamase/transpeptidase-like"/>
    <property type="match status" value="1"/>
</dbReference>
<comment type="caution">
    <text evidence="2">The sequence shown here is derived from an EMBL/GenBank/DDBJ whole genome shotgun (WGS) entry which is preliminary data.</text>
</comment>